<dbReference type="EMBL" id="CAJNOL010000166">
    <property type="protein sequence ID" value="CAF0901401.1"/>
    <property type="molecule type" value="Genomic_DNA"/>
</dbReference>
<evidence type="ECO:0000313" key="4">
    <source>
        <dbReference type="EMBL" id="CAF0901401.1"/>
    </source>
</evidence>
<reference evidence="3" key="1">
    <citation type="submission" date="2021-02" db="EMBL/GenBank/DDBJ databases">
        <authorList>
            <person name="Nowell W R."/>
        </authorList>
    </citation>
    <scope>NUCLEOTIDE SEQUENCE</scope>
</reference>
<dbReference type="Proteomes" id="UP000663870">
    <property type="component" value="Unassembled WGS sequence"/>
</dbReference>
<evidence type="ECO:0000313" key="7">
    <source>
        <dbReference type="Proteomes" id="UP000663870"/>
    </source>
</evidence>
<dbReference type="InterPro" id="IPR050927">
    <property type="entry name" value="TRPM"/>
</dbReference>
<protein>
    <recommendedName>
        <fullName evidence="2">TRPM SLOG domain-containing protein</fullName>
    </recommendedName>
</protein>
<dbReference type="PANTHER" id="PTHR13800:SF1">
    <property type="entry name" value="TRANSIENT RECEPTOR POTENTIAL CATION CHANNEL TRPM"/>
    <property type="match status" value="1"/>
</dbReference>
<feature type="transmembrane region" description="Helical" evidence="1">
    <location>
        <begin position="679"/>
        <end position="698"/>
    </location>
</feature>
<dbReference type="EMBL" id="CAJNOH010000017">
    <property type="protein sequence ID" value="CAF0759316.1"/>
    <property type="molecule type" value="Genomic_DNA"/>
</dbReference>
<evidence type="ECO:0000256" key="1">
    <source>
        <dbReference type="SAM" id="Phobius"/>
    </source>
</evidence>
<feature type="transmembrane region" description="Helical" evidence="1">
    <location>
        <begin position="745"/>
        <end position="767"/>
    </location>
</feature>
<dbReference type="AlphaFoldDB" id="A0A813PRA5"/>
<organism evidence="3 6">
    <name type="scientific">Rotaria sordida</name>
    <dbReference type="NCBI Taxonomy" id="392033"/>
    <lineage>
        <taxon>Eukaryota</taxon>
        <taxon>Metazoa</taxon>
        <taxon>Spiralia</taxon>
        <taxon>Gnathifera</taxon>
        <taxon>Rotifera</taxon>
        <taxon>Eurotatoria</taxon>
        <taxon>Bdelloidea</taxon>
        <taxon>Philodinida</taxon>
        <taxon>Philodinidae</taxon>
        <taxon>Rotaria</taxon>
    </lineage>
</organism>
<dbReference type="InterPro" id="IPR041491">
    <property type="entry name" value="TRPM_SLOG"/>
</dbReference>
<feature type="transmembrane region" description="Helical" evidence="1">
    <location>
        <begin position="579"/>
        <end position="602"/>
    </location>
</feature>
<proteinExistence type="predicted"/>
<dbReference type="GO" id="GO:0030001">
    <property type="term" value="P:metal ion transport"/>
    <property type="evidence" value="ECO:0007669"/>
    <property type="project" value="TreeGrafter"/>
</dbReference>
<feature type="transmembrane region" description="Helical" evidence="1">
    <location>
        <begin position="614"/>
        <end position="635"/>
    </location>
</feature>
<dbReference type="PANTHER" id="PTHR13800">
    <property type="entry name" value="TRANSIENT RECEPTOR POTENTIAL CATION CHANNEL, SUBFAMILY M, MEMBER 6"/>
    <property type="match status" value="1"/>
</dbReference>
<sequence length="979" mass="115279">MPKYISTQDEIEQTNGSTFSLVVKSLNTFSTNYRRFNLTYNDDEQAFCDYLLRESLPNVIIKIIGTNNEQTKYSPRASIQNAFQQSMCTIMEQTNIWLLNGTREMIGLVDYDKNPTKDNELQPNIIICEPFEKSQLLIYHTTTDRFIDKIICQMQQQEAFSRIPIVALLMQGDTSSVTDIIDYNNKHIPTIILKGTGFIANQLAAICESIESEHKTIRTRSSNEKLLSEIDVHKFSHHINANKNNLIFVCQPGKDEIDESILRAFRSAIRIIDNSHVHIKELNFAIQLNKIDYAQRYILNHNTIIDWTNDELDVCLETAILSNAVSFVELLFKYGASLQRLALIGNVDHFQIKPDKKNSREVEFAVETHSLVTHLDSDRRIKTYLRLLFCWSVENEYFELVASICTRLEDSIIAMLLVSQWCQLKEQNDSTTSNDYRKYRKLFQTYAADILDRYYADSEEETIEFLSEKSILYQDQEALVLIDDLCSKTLVSNKCIQSFANTLWYGKHFHRDRNFLWEILVWLVCIFPLLLFIPFIRNRILQWDKTEKTEQRRNNFRSRIRNIFEPFHRFYFGNVFIPFHYNMGSYAAFLVLFSYTILFDYFPLNIYDEHRSNIYRLPIPITELIVHIFLASLGLEEVRQIILHVKSTLVRSPYWTKLEGINRHRNTIWSFYRHDSWNVLDFIAFTFWIIGFITRFIVKDYVFAISKIFMSLDLCLWYMRCLHIFLASETLGPKLIMIFHTMKDLVLFLLFIFIFHLAYTITTFSLISTSSMVIWSNSTYFETIQHGGNLTNIEILRNIIEWGTWKIFGSTSLITSDAVTTKYSAQNDGYGFVTLFLTIVFLIVAYVLLLNNLIALFNFTIQRVHGQSRQAWCYHFYVVLREYEEKKMFVPPFNLLLWPIKCLMRQKSDDINREKKIFGEKNHYDKAHIRRQQQQRIAEKYWKDKQVSDNRSVNSGPPYISCQCRCRGTEIGDNETTFL</sequence>
<keyword evidence="1" id="KW-0472">Membrane</keyword>
<evidence type="ECO:0000313" key="6">
    <source>
        <dbReference type="Proteomes" id="UP000663854"/>
    </source>
</evidence>
<comment type="caution">
    <text evidence="3">The sequence shown here is derived from an EMBL/GenBank/DDBJ whole genome shotgun (WGS) entry which is preliminary data.</text>
</comment>
<keyword evidence="7" id="KW-1185">Reference proteome</keyword>
<dbReference type="Pfam" id="PF18139">
    <property type="entry name" value="LSDAT_euk"/>
    <property type="match status" value="1"/>
</dbReference>
<keyword evidence="1" id="KW-1133">Transmembrane helix</keyword>
<feature type="transmembrane region" description="Helical" evidence="1">
    <location>
        <begin position="704"/>
        <end position="725"/>
    </location>
</feature>
<dbReference type="GO" id="GO:0005261">
    <property type="term" value="F:monoatomic cation channel activity"/>
    <property type="evidence" value="ECO:0007669"/>
    <property type="project" value="TreeGrafter"/>
</dbReference>
<feature type="domain" description="TRPM SLOG" evidence="2">
    <location>
        <begin position="149"/>
        <end position="232"/>
    </location>
</feature>
<keyword evidence="1" id="KW-0812">Transmembrane</keyword>
<dbReference type="EMBL" id="CAJNOL010000171">
    <property type="protein sequence ID" value="CAF0905636.1"/>
    <property type="molecule type" value="Genomic_DNA"/>
</dbReference>
<evidence type="ECO:0000313" key="3">
    <source>
        <dbReference type="EMBL" id="CAF0759316.1"/>
    </source>
</evidence>
<dbReference type="Proteomes" id="UP000663854">
    <property type="component" value="Unassembled WGS sequence"/>
</dbReference>
<name>A0A813PRA5_9BILA</name>
<evidence type="ECO:0000313" key="5">
    <source>
        <dbReference type="EMBL" id="CAF0905636.1"/>
    </source>
</evidence>
<dbReference type="GO" id="GO:0005886">
    <property type="term" value="C:plasma membrane"/>
    <property type="evidence" value="ECO:0007669"/>
    <property type="project" value="TreeGrafter"/>
</dbReference>
<feature type="transmembrane region" description="Helical" evidence="1">
    <location>
        <begin position="515"/>
        <end position="536"/>
    </location>
</feature>
<evidence type="ECO:0000259" key="2">
    <source>
        <dbReference type="Pfam" id="PF18139"/>
    </source>
</evidence>
<accession>A0A813PRA5</accession>
<gene>
    <name evidence="4" type="ORF">JXQ802_LOCUS9170</name>
    <name evidence="5" type="ORF">JXQ802_LOCUS9374</name>
    <name evidence="3" type="ORF">PYM288_LOCUS2509</name>
</gene>
<feature type="transmembrane region" description="Helical" evidence="1">
    <location>
        <begin position="832"/>
        <end position="859"/>
    </location>
</feature>